<dbReference type="EMBL" id="CP027433">
    <property type="protein sequence ID" value="AVL99346.1"/>
    <property type="molecule type" value="Genomic_DNA"/>
</dbReference>
<feature type="transmembrane region" description="Helical" evidence="1">
    <location>
        <begin position="183"/>
        <end position="200"/>
    </location>
</feature>
<dbReference type="Proteomes" id="UP000239814">
    <property type="component" value="Chromosome"/>
</dbReference>
<feature type="transmembrane region" description="Helical" evidence="1">
    <location>
        <begin position="47"/>
        <end position="69"/>
    </location>
</feature>
<evidence type="ECO:0000313" key="2">
    <source>
        <dbReference type="EMBL" id="AVL99346.1"/>
    </source>
</evidence>
<keyword evidence="1" id="KW-0472">Membrane</keyword>
<name>A0A2S0KCD7_9ACTN</name>
<feature type="transmembrane region" description="Helical" evidence="1">
    <location>
        <begin position="149"/>
        <end position="171"/>
    </location>
</feature>
<dbReference type="KEGG" id="git:C6V83_02605"/>
<keyword evidence="1" id="KW-1133">Transmembrane helix</keyword>
<reference evidence="2 3" key="1">
    <citation type="submission" date="2018-03" db="EMBL/GenBank/DDBJ databases">
        <title>Characteristics and genome of n-alkane degrading marine bacteria Gordonia iterans isolated from crude oil contaminated in Tae-an, South Korea.</title>
        <authorList>
            <person name="Lee S.-S."/>
            <person name="Kim H."/>
        </authorList>
    </citation>
    <scope>NUCLEOTIDE SEQUENCE [LARGE SCALE GENOMIC DNA]</scope>
    <source>
        <strain evidence="2 3">Co17</strain>
    </source>
</reference>
<proteinExistence type="predicted"/>
<organism evidence="2 3">
    <name type="scientific">Gordonia iterans</name>
    <dbReference type="NCBI Taxonomy" id="1004901"/>
    <lineage>
        <taxon>Bacteria</taxon>
        <taxon>Bacillati</taxon>
        <taxon>Actinomycetota</taxon>
        <taxon>Actinomycetes</taxon>
        <taxon>Mycobacteriales</taxon>
        <taxon>Gordoniaceae</taxon>
        <taxon>Gordonia</taxon>
    </lineage>
</organism>
<feature type="transmembrane region" description="Helical" evidence="1">
    <location>
        <begin position="16"/>
        <end position="35"/>
    </location>
</feature>
<dbReference type="RefSeq" id="WP_105941081.1">
    <property type="nucleotide sequence ID" value="NZ_CP027433.1"/>
</dbReference>
<gene>
    <name evidence="2" type="ORF">C6V83_02605</name>
</gene>
<keyword evidence="1" id="KW-0812">Transmembrane</keyword>
<evidence type="ECO:0000256" key="1">
    <source>
        <dbReference type="SAM" id="Phobius"/>
    </source>
</evidence>
<keyword evidence="3" id="KW-1185">Reference proteome</keyword>
<accession>A0A2S0KCD7</accession>
<dbReference type="AlphaFoldDB" id="A0A2S0KCD7"/>
<protein>
    <submittedName>
        <fullName evidence="2">Uncharacterized protein</fullName>
    </submittedName>
</protein>
<evidence type="ECO:0000313" key="3">
    <source>
        <dbReference type="Proteomes" id="UP000239814"/>
    </source>
</evidence>
<feature type="transmembrane region" description="Helical" evidence="1">
    <location>
        <begin position="124"/>
        <end position="143"/>
    </location>
</feature>
<sequence length="217" mass="23207">MMAIYYPNPSLQPSRLMLALGQYVAVMAAAGVLAWRASVSLPQDSRFSLTVTAVCIAWPLALFALIATLRTAEEAVATLQVMWAGVADRARATPSKSWGWTVVRWLGKLAVPATAILAWAEHYALAYTTLGIACTLAPIWVLVRGDGGLFWRIVMAILAVGMMAALVQGAIDSARALPAANQIGLLVTTAVLTSATYWWIERACISIDADSASEREA</sequence>